<evidence type="ECO:0000313" key="1">
    <source>
        <dbReference type="EMBL" id="QEC70935.1"/>
    </source>
</evidence>
<sequence length="70" mass="8085">MAQIYEWSLNLGASFGKSYENDDYQYLRLIVALIKYYILLQYNINKDKGSDNATTNVTLSDPLYINYCTG</sequence>
<evidence type="ECO:0000313" key="2">
    <source>
        <dbReference type="Proteomes" id="UP000321291"/>
    </source>
</evidence>
<name>A0A5B8VIV1_9BACT</name>
<protein>
    <submittedName>
        <fullName evidence="1">Uncharacterized protein</fullName>
    </submittedName>
</protein>
<dbReference type="AlphaFoldDB" id="A0A5B8VIV1"/>
<dbReference type="EMBL" id="CP042434">
    <property type="protein sequence ID" value="QEC70935.1"/>
    <property type="molecule type" value="Genomic_DNA"/>
</dbReference>
<reference evidence="1 2" key="1">
    <citation type="journal article" date="2017" name="Int. J. Syst. Evol. Microbiol.">
        <title>Arachidicoccus ginsenosidivorans sp. nov., with ginsenoside-converting activity isolated from ginseng cultivating soil.</title>
        <authorList>
            <person name="Siddiqi M.Z."/>
            <person name="Aslam Z."/>
            <person name="Im W.T."/>
        </authorList>
    </citation>
    <scope>NUCLEOTIDE SEQUENCE [LARGE SCALE GENOMIC DNA]</scope>
    <source>
        <strain evidence="1 2">Gsoil 809</strain>
    </source>
</reference>
<dbReference type="KEGG" id="agi:FSB73_03820"/>
<proteinExistence type="predicted"/>
<organism evidence="1 2">
    <name type="scientific">Arachidicoccus ginsenosidivorans</name>
    <dbReference type="NCBI Taxonomy" id="496057"/>
    <lineage>
        <taxon>Bacteria</taxon>
        <taxon>Pseudomonadati</taxon>
        <taxon>Bacteroidota</taxon>
        <taxon>Chitinophagia</taxon>
        <taxon>Chitinophagales</taxon>
        <taxon>Chitinophagaceae</taxon>
        <taxon>Arachidicoccus</taxon>
    </lineage>
</organism>
<dbReference type="Proteomes" id="UP000321291">
    <property type="component" value="Chromosome"/>
</dbReference>
<accession>A0A5B8VIV1</accession>
<gene>
    <name evidence="1" type="ORF">FSB73_03820</name>
</gene>
<keyword evidence="2" id="KW-1185">Reference proteome</keyword>